<reference evidence="1 2" key="1">
    <citation type="journal article" date="2022" name="Int. J. Syst. Evol. Microbiol.">
        <title>Miniphocaeibacter halophilus sp. nov., an ammonium-tolerant acetate-producing bacterium isolated from a biogas system.</title>
        <authorList>
            <person name="Schnurer A."/>
            <person name="Singh A."/>
            <person name="Bi S."/>
            <person name="Qiao W."/>
            <person name="Westerholm M."/>
        </authorList>
    </citation>
    <scope>NUCLEOTIDE SEQUENCE [LARGE SCALE GENOMIC DNA]</scope>
    <source>
        <strain evidence="1 2">AMB_01</strain>
    </source>
</reference>
<name>A0AC61NA73_9FIRM</name>
<keyword evidence="2" id="KW-1185">Reference proteome</keyword>
<dbReference type="Proteomes" id="UP000595814">
    <property type="component" value="Chromosome"/>
</dbReference>
<dbReference type="EMBL" id="CP066744">
    <property type="protein sequence ID" value="QQK08438.1"/>
    <property type="molecule type" value="Genomic_DNA"/>
</dbReference>
<accession>A0AC61NA73</accession>
<evidence type="ECO:0000313" key="2">
    <source>
        <dbReference type="Proteomes" id="UP000595814"/>
    </source>
</evidence>
<sequence>MIKIDAKGLACPKPVILTKKELDNLDSGEVETTVDNKVAVENLSRLAKGQGYEYSVVTISEDEYRVTINKSEKKDNLTCEIMEDEDYTLVIASDTMGGGEEELGHILMKSFMYTVTETKPLPNTMIFYNSGVFLTCEGSPVLDDIEKLAKEGVEIHSCGTCLDYYNLKDKFKIGEISNMYTIYEKIKEASKNVVIR</sequence>
<protein>
    <submittedName>
        <fullName evidence="1">Sulfurtransferase-like selenium metabolism protein YedF</fullName>
    </submittedName>
</protein>
<evidence type="ECO:0000313" key="1">
    <source>
        <dbReference type="EMBL" id="QQK08438.1"/>
    </source>
</evidence>
<gene>
    <name evidence="1" type="primary">yedF</name>
    <name evidence="1" type="ORF">JFY71_02565</name>
</gene>
<proteinExistence type="predicted"/>
<organism evidence="1 2">
    <name type="scientific">Miniphocaeibacter halophilus</name>
    <dbReference type="NCBI Taxonomy" id="2931922"/>
    <lineage>
        <taxon>Bacteria</taxon>
        <taxon>Bacillati</taxon>
        <taxon>Bacillota</taxon>
        <taxon>Tissierellia</taxon>
        <taxon>Tissierellales</taxon>
        <taxon>Peptoniphilaceae</taxon>
        <taxon>Miniphocaeibacter</taxon>
    </lineage>
</organism>